<dbReference type="NCBIfam" id="TIGR01496">
    <property type="entry name" value="DHPS"/>
    <property type="match status" value="1"/>
</dbReference>
<protein>
    <recommendedName>
        <fullName evidence="5">dihydropteroate synthase</fullName>
        <ecNumber evidence="5">2.5.1.15</ecNumber>
    </recommendedName>
</protein>
<dbReference type="InterPro" id="IPR045031">
    <property type="entry name" value="DHP_synth-like"/>
</dbReference>
<keyword evidence="9" id="KW-0289">Folate biosynthesis</keyword>
<accession>A0ABW1BLT4</accession>
<dbReference type="CDD" id="cd00739">
    <property type="entry name" value="DHPS"/>
    <property type="match status" value="1"/>
</dbReference>
<reference evidence="12" key="1">
    <citation type="journal article" date="2019" name="Int. J. Syst. Evol. Microbiol.">
        <title>The Global Catalogue of Microorganisms (GCM) 10K type strain sequencing project: providing services to taxonomists for standard genome sequencing and annotation.</title>
        <authorList>
            <consortium name="The Broad Institute Genomics Platform"/>
            <consortium name="The Broad Institute Genome Sequencing Center for Infectious Disease"/>
            <person name="Wu L."/>
            <person name="Ma J."/>
        </authorList>
    </citation>
    <scope>NUCLEOTIDE SEQUENCE [LARGE SCALE GENOMIC DNA]</scope>
    <source>
        <strain evidence="12">CGMCC 4.7106</strain>
    </source>
</reference>
<evidence type="ECO:0000256" key="6">
    <source>
        <dbReference type="ARBA" id="ARBA00022679"/>
    </source>
</evidence>
<dbReference type="PANTHER" id="PTHR20941">
    <property type="entry name" value="FOLATE SYNTHESIS PROTEINS"/>
    <property type="match status" value="1"/>
</dbReference>
<comment type="catalytic activity">
    <reaction evidence="1">
        <text>(7,8-dihydropterin-6-yl)methyl diphosphate + 4-aminobenzoate = 7,8-dihydropteroate + diphosphate</text>
        <dbReference type="Rhea" id="RHEA:19949"/>
        <dbReference type="ChEBI" id="CHEBI:17836"/>
        <dbReference type="ChEBI" id="CHEBI:17839"/>
        <dbReference type="ChEBI" id="CHEBI:33019"/>
        <dbReference type="ChEBI" id="CHEBI:72950"/>
        <dbReference type="EC" id="2.5.1.15"/>
    </reaction>
</comment>
<sequence length="268" mass="28187">MGVVNVTPDSFSDGGLWFDEAAAIRHGFELVAEGADIVDVGGESTRPGASRVSLDEELARVVPVIGALAAEGVQVSVDTMRAEVAKAAVEAGAVLVNDVSGGLADPQMPRVVAAAGVPYVVMHWRGQSEDMQSRAVYEDVVTEVCEELAKRVELVLAEGVSREQIVLDPGLGFAKNATHNWALLAAIPRLTELGYPLLIGASRKRFLGRLLADADGTPRPFDRNDDATLAVTALAARDGAWCVRVHTVGPNADAVRVAAAWKRAGADT</sequence>
<evidence type="ECO:0000313" key="11">
    <source>
        <dbReference type="EMBL" id="MFC5814022.1"/>
    </source>
</evidence>
<keyword evidence="8" id="KW-0460">Magnesium</keyword>
<keyword evidence="7" id="KW-0479">Metal-binding</keyword>
<gene>
    <name evidence="11" type="primary">folP</name>
    <name evidence="11" type="ORF">ACFPUY_02935</name>
</gene>
<evidence type="ECO:0000256" key="9">
    <source>
        <dbReference type="ARBA" id="ARBA00022909"/>
    </source>
</evidence>
<evidence type="ECO:0000259" key="10">
    <source>
        <dbReference type="PROSITE" id="PS50972"/>
    </source>
</evidence>
<dbReference type="PROSITE" id="PS00793">
    <property type="entry name" value="DHPS_2"/>
    <property type="match status" value="1"/>
</dbReference>
<name>A0ABW1BLT4_9ACTN</name>
<keyword evidence="12" id="KW-1185">Reference proteome</keyword>
<dbReference type="InterPro" id="IPR006390">
    <property type="entry name" value="DHP_synth_dom"/>
</dbReference>
<dbReference type="PROSITE" id="PS50972">
    <property type="entry name" value="PTERIN_BINDING"/>
    <property type="match status" value="1"/>
</dbReference>
<dbReference type="EMBL" id="JBHSNW010000001">
    <property type="protein sequence ID" value="MFC5814022.1"/>
    <property type="molecule type" value="Genomic_DNA"/>
</dbReference>
<keyword evidence="6 11" id="KW-0808">Transferase</keyword>
<comment type="similarity">
    <text evidence="4">Belongs to the DHPS family.</text>
</comment>
<comment type="pathway">
    <text evidence="3">Cofactor biosynthesis; tetrahydrofolate biosynthesis; 7,8-dihydrofolate from 2-amino-4-hydroxy-6-hydroxymethyl-7,8-dihydropteridine diphosphate and 4-aminobenzoate: step 1/2.</text>
</comment>
<evidence type="ECO:0000256" key="8">
    <source>
        <dbReference type="ARBA" id="ARBA00022842"/>
    </source>
</evidence>
<evidence type="ECO:0000256" key="4">
    <source>
        <dbReference type="ARBA" id="ARBA00009503"/>
    </source>
</evidence>
<evidence type="ECO:0000256" key="2">
    <source>
        <dbReference type="ARBA" id="ARBA00001946"/>
    </source>
</evidence>
<evidence type="ECO:0000256" key="3">
    <source>
        <dbReference type="ARBA" id="ARBA00004763"/>
    </source>
</evidence>
<evidence type="ECO:0000256" key="5">
    <source>
        <dbReference type="ARBA" id="ARBA00012458"/>
    </source>
</evidence>
<proteinExistence type="inferred from homology"/>
<dbReference type="Proteomes" id="UP001596096">
    <property type="component" value="Unassembled WGS sequence"/>
</dbReference>
<comment type="cofactor">
    <cofactor evidence="2">
        <name>Mg(2+)</name>
        <dbReference type="ChEBI" id="CHEBI:18420"/>
    </cofactor>
</comment>
<dbReference type="GO" id="GO:0004156">
    <property type="term" value="F:dihydropteroate synthase activity"/>
    <property type="evidence" value="ECO:0007669"/>
    <property type="project" value="UniProtKB-EC"/>
</dbReference>
<evidence type="ECO:0000313" key="12">
    <source>
        <dbReference type="Proteomes" id="UP001596096"/>
    </source>
</evidence>
<evidence type="ECO:0000256" key="1">
    <source>
        <dbReference type="ARBA" id="ARBA00000012"/>
    </source>
</evidence>
<dbReference type="EC" id="2.5.1.15" evidence="5"/>
<evidence type="ECO:0000256" key="7">
    <source>
        <dbReference type="ARBA" id="ARBA00022723"/>
    </source>
</evidence>
<organism evidence="11 12">
    <name type="scientific">Nonomuraea harbinensis</name>
    <dbReference type="NCBI Taxonomy" id="1286938"/>
    <lineage>
        <taxon>Bacteria</taxon>
        <taxon>Bacillati</taxon>
        <taxon>Actinomycetota</taxon>
        <taxon>Actinomycetes</taxon>
        <taxon>Streptosporangiales</taxon>
        <taxon>Streptosporangiaceae</taxon>
        <taxon>Nonomuraea</taxon>
    </lineage>
</organism>
<dbReference type="InterPro" id="IPR000489">
    <property type="entry name" value="Pterin-binding_dom"/>
</dbReference>
<comment type="caution">
    <text evidence="11">The sequence shown here is derived from an EMBL/GenBank/DDBJ whole genome shotgun (WGS) entry which is preliminary data.</text>
</comment>
<dbReference type="Pfam" id="PF00809">
    <property type="entry name" value="Pterin_bind"/>
    <property type="match status" value="1"/>
</dbReference>
<dbReference type="PANTHER" id="PTHR20941:SF1">
    <property type="entry name" value="FOLIC ACID SYNTHESIS PROTEIN FOL1"/>
    <property type="match status" value="1"/>
</dbReference>
<feature type="domain" description="Pterin-binding" evidence="10">
    <location>
        <begin position="1"/>
        <end position="256"/>
    </location>
</feature>
<dbReference type="RefSeq" id="WP_219545092.1">
    <property type="nucleotide sequence ID" value="NZ_JBHSNW010000001.1"/>
</dbReference>